<sequence length="60" mass="6631">MKLARCYAGPLGAEFIARTLAERDESRMTAGEIEELLMEHGGEKFSRTASGKWMLRKGAA</sequence>
<gene>
    <name evidence="1" type="ORF">A3F84_10355</name>
</gene>
<reference evidence="1 2" key="1">
    <citation type="journal article" date="2016" name="Nat. Commun.">
        <title>Thousands of microbial genomes shed light on interconnected biogeochemical processes in an aquifer system.</title>
        <authorList>
            <person name="Anantharaman K."/>
            <person name="Brown C.T."/>
            <person name="Hug L.A."/>
            <person name="Sharon I."/>
            <person name="Castelle C.J."/>
            <person name="Probst A.J."/>
            <person name="Thomas B.C."/>
            <person name="Singh A."/>
            <person name="Wilkins M.J."/>
            <person name="Karaoz U."/>
            <person name="Brodie E.L."/>
            <person name="Williams K.H."/>
            <person name="Hubbard S.S."/>
            <person name="Banfield J.F."/>
        </authorList>
    </citation>
    <scope>NUCLEOTIDE SEQUENCE [LARGE SCALE GENOMIC DNA]</scope>
    <source>
        <strain evidence="2">RIFCSPLOWO2_12_FULL_64_10</strain>
    </source>
</reference>
<evidence type="ECO:0000313" key="2">
    <source>
        <dbReference type="Proteomes" id="UP000178606"/>
    </source>
</evidence>
<dbReference type="Proteomes" id="UP000178606">
    <property type="component" value="Unassembled WGS sequence"/>
</dbReference>
<proteinExistence type="predicted"/>
<dbReference type="AlphaFoldDB" id="A0A1F6CAH7"/>
<evidence type="ECO:0000313" key="1">
    <source>
        <dbReference type="EMBL" id="OGG46176.1"/>
    </source>
</evidence>
<comment type="caution">
    <text evidence="1">The sequence shown here is derived from an EMBL/GenBank/DDBJ whole genome shotgun (WGS) entry which is preliminary data.</text>
</comment>
<dbReference type="EMBL" id="MFKF01000337">
    <property type="protein sequence ID" value="OGG46176.1"/>
    <property type="molecule type" value="Genomic_DNA"/>
</dbReference>
<organism evidence="1 2">
    <name type="scientific">Handelsmanbacteria sp. (strain RIFCSPLOWO2_12_FULL_64_10)</name>
    <dbReference type="NCBI Taxonomy" id="1817868"/>
    <lineage>
        <taxon>Bacteria</taxon>
        <taxon>Candidatus Handelsmaniibacteriota</taxon>
    </lineage>
</organism>
<accession>A0A1F6CAH7</accession>
<protein>
    <submittedName>
        <fullName evidence="1">Uncharacterized protein</fullName>
    </submittedName>
</protein>
<name>A0A1F6CAH7_HANXR</name>